<evidence type="ECO:0000256" key="8">
    <source>
        <dbReference type="ARBA" id="ARBA00025197"/>
    </source>
</evidence>
<sequence>MLAIFSYVGSISFAIVLILTLYFGLLKIKLI</sequence>
<comment type="function">
    <text evidence="8">Component of the cytochrome b6-f complex, which mediates electron transfer between photosystem II (PSII) and photosystem I (PSI), cyclic electron flow around PSI, and state transitions. PetL is important for photoautotrophic growth as well as for electron transfer efficiency and stability of the cytochrome b6-f complex.</text>
</comment>
<evidence type="ECO:0000256" key="4">
    <source>
        <dbReference type="ARBA" id="ARBA00022982"/>
    </source>
</evidence>
<evidence type="ECO:0000256" key="9">
    <source>
        <dbReference type="ARBA" id="ARBA00025834"/>
    </source>
</evidence>
<proteinExistence type="predicted"/>
<dbReference type="AlphaFoldDB" id="A0A1A8H2Q2"/>
<gene>
    <name evidence="11" type="primary">petL</name>
    <name evidence="11" type="ORF">BN5726_70</name>
</gene>
<keyword evidence="4" id="KW-0249">Electron transport</keyword>
<dbReference type="InterPro" id="IPR007802">
    <property type="entry name" value="Cyt_b6/f_cplx_su6"/>
</dbReference>
<evidence type="ECO:0000256" key="7">
    <source>
        <dbReference type="ARBA" id="ARBA00023136"/>
    </source>
</evidence>
<dbReference type="Pfam" id="PF05115">
    <property type="entry name" value="PetL"/>
    <property type="match status" value="1"/>
</dbReference>
<evidence type="ECO:0000256" key="10">
    <source>
        <dbReference type="SAM" id="Phobius"/>
    </source>
</evidence>
<reference evidence="11" key="2">
    <citation type="submission" date="2016-08" db="EMBL/GenBank/DDBJ databases">
        <authorList>
            <person name="Seilhamer J.J."/>
        </authorList>
    </citation>
    <scope>NUCLEOTIDE SEQUENCE</scope>
</reference>
<organism evidence="11">
    <name type="scientific">Ostreobium quekettii</name>
    <dbReference type="NCBI Taxonomy" id="121088"/>
    <lineage>
        <taxon>Eukaryota</taxon>
        <taxon>Viridiplantae</taxon>
        <taxon>Chlorophyta</taxon>
        <taxon>core chlorophytes</taxon>
        <taxon>Ulvophyceae</taxon>
        <taxon>TCBD clade</taxon>
        <taxon>Bryopsidales</taxon>
        <taxon>Ostreobineae</taxon>
        <taxon>Ostreobiaceae</taxon>
        <taxon>Ostreobium</taxon>
    </lineage>
</organism>
<keyword evidence="3 10" id="KW-0812">Transmembrane</keyword>
<evidence type="ECO:0000256" key="6">
    <source>
        <dbReference type="ARBA" id="ARBA00023078"/>
    </source>
</evidence>
<dbReference type="GeneID" id="29200535"/>
<reference evidence="11" key="1">
    <citation type="submission" date="2016-04" db="EMBL/GenBank/DDBJ databases">
        <authorList>
            <person name="Evans L.H."/>
            <person name="Alamgir A."/>
            <person name="Owens N."/>
            <person name="Weber N.D."/>
            <person name="Virtaneva K."/>
            <person name="Barbian K."/>
            <person name="Babar A."/>
            <person name="Rosenke K."/>
        </authorList>
    </citation>
    <scope>NUCLEOTIDE SEQUENCE</scope>
</reference>
<comment type="subunit">
    <text evidence="9">The 4 large subunits of the cytochrome b6-f complex are cytochrome b6, subunit IV (17 kDa polypeptide, PetD), cytochrome f and the Rieske protein, while the 4 small subunits are PetG, PetL, PetM and PetN. The complex functions as a dimer.</text>
</comment>
<feature type="transmembrane region" description="Helical" evidence="10">
    <location>
        <begin position="6"/>
        <end position="26"/>
    </location>
</feature>
<evidence type="ECO:0000313" key="11">
    <source>
        <dbReference type="EMBL" id="SBQ77020.1"/>
    </source>
</evidence>
<keyword evidence="7 10" id="KW-0472">Membrane</keyword>
<keyword evidence="2" id="KW-0813">Transport</keyword>
<accession>A0A1A8H2Q2</accession>
<comment type="subcellular location">
    <subcellularLocation>
        <location evidence="1">Membrane</location>
        <topology evidence="1">Single-pass membrane protein</topology>
    </subcellularLocation>
</comment>
<evidence type="ECO:0000256" key="5">
    <source>
        <dbReference type="ARBA" id="ARBA00022989"/>
    </source>
</evidence>
<evidence type="ECO:0000256" key="2">
    <source>
        <dbReference type="ARBA" id="ARBA00022448"/>
    </source>
</evidence>
<evidence type="ECO:0000256" key="3">
    <source>
        <dbReference type="ARBA" id="ARBA00022692"/>
    </source>
</evidence>
<keyword evidence="5 10" id="KW-1133">Transmembrane helix</keyword>
<evidence type="ECO:0000256" key="1">
    <source>
        <dbReference type="ARBA" id="ARBA00004167"/>
    </source>
</evidence>
<dbReference type="EMBL" id="LT593849">
    <property type="protein sequence ID" value="SBQ77020.1"/>
    <property type="molecule type" value="Genomic_DNA"/>
</dbReference>
<keyword evidence="6" id="KW-0793">Thylakoid</keyword>
<dbReference type="RefSeq" id="YP_009268298.1">
    <property type="nucleotide sequence ID" value="NC_030629.1"/>
</dbReference>
<dbReference type="GO" id="GO:0009055">
    <property type="term" value="F:electron transfer activity"/>
    <property type="evidence" value="ECO:0007669"/>
    <property type="project" value="InterPro"/>
</dbReference>
<dbReference type="GO" id="GO:0016020">
    <property type="term" value="C:membrane"/>
    <property type="evidence" value="ECO:0007669"/>
    <property type="project" value="UniProtKB-SubCell"/>
</dbReference>
<name>A0A1A8H2Q2_9CHLO</name>
<dbReference type="GO" id="GO:0009512">
    <property type="term" value="C:cytochrome b6f complex"/>
    <property type="evidence" value="ECO:0007669"/>
    <property type="project" value="InterPro"/>
</dbReference>
<protein>
    <submittedName>
        <fullName evidence="11">Cytochrome b6-f complex subunit 6</fullName>
    </submittedName>
</protein>